<accession>A0A840VKE8</accession>
<keyword evidence="2" id="KW-1185">Reference proteome</keyword>
<proteinExistence type="predicted"/>
<organism evidence="1 2">
    <name type="scientific">Acidocella aromatica</name>
    <dbReference type="NCBI Taxonomy" id="1303579"/>
    <lineage>
        <taxon>Bacteria</taxon>
        <taxon>Pseudomonadati</taxon>
        <taxon>Pseudomonadota</taxon>
        <taxon>Alphaproteobacteria</taxon>
        <taxon>Acetobacterales</taxon>
        <taxon>Acidocellaceae</taxon>
        <taxon>Acidocella</taxon>
    </lineage>
</organism>
<protein>
    <submittedName>
        <fullName evidence="1">Uncharacterized protein</fullName>
    </submittedName>
</protein>
<sequence>MIGDSNDMLLRLKQVLPGRWFADSSPVLDALLGGLAAAWSGLYTLLDQVKAQVRLATASGVFLDIAAQDFFGGKLTRRVGEADGAYGSRLRANLVAPRATRVGLIQALQTLTGRAPKIFEPLNAADTGGYNVNLGYNSAGGYGSMSLPYQFFVTAYRPNDLPISNAGGYNDGPGGYGTGLLAYATTEEFAGNIGDDEIYASVAAVIPASCVAWTNISN</sequence>
<reference evidence="1 2" key="1">
    <citation type="submission" date="2020-08" db="EMBL/GenBank/DDBJ databases">
        <title>Genomic Encyclopedia of Type Strains, Phase IV (KMG-IV): sequencing the most valuable type-strain genomes for metagenomic binning, comparative biology and taxonomic classification.</title>
        <authorList>
            <person name="Goeker M."/>
        </authorList>
    </citation>
    <scope>NUCLEOTIDE SEQUENCE [LARGE SCALE GENOMIC DNA]</scope>
    <source>
        <strain evidence="1 2">DSM 27026</strain>
    </source>
</reference>
<dbReference type="Proteomes" id="UP000553706">
    <property type="component" value="Unassembled WGS sequence"/>
</dbReference>
<gene>
    <name evidence="1" type="ORF">HNP71_001909</name>
</gene>
<dbReference type="RefSeq" id="WP_183266656.1">
    <property type="nucleotide sequence ID" value="NZ_JACHFJ010000008.1"/>
</dbReference>
<comment type="caution">
    <text evidence="1">The sequence shown here is derived from an EMBL/GenBank/DDBJ whole genome shotgun (WGS) entry which is preliminary data.</text>
</comment>
<evidence type="ECO:0000313" key="1">
    <source>
        <dbReference type="EMBL" id="MBB5373645.1"/>
    </source>
</evidence>
<name>A0A840VKE8_9PROT</name>
<evidence type="ECO:0000313" key="2">
    <source>
        <dbReference type="Proteomes" id="UP000553706"/>
    </source>
</evidence>
<dbReference type="AlphaFoldDB" id="A0A840VKE8"/>
<dbReference type="EMBL" id="JACHFJ010000008">
    <property type="protein sequence ID" value="MBB5373645.1"/>
    <property type="molecule type" value="Genomic_DNA"/>
</dbReference>